<name>A0A183G6T4_HELPZ</name>
<protein>
    <submittedName>
        <fullName evidence="1 3">Uncharacterized protein</fullName>
    </submittedName>
</protein>
<reference evidence="3" key="2">
    <citation type="submission" date="2019-09" db="UniProtKB">
        <authorList>
            <consortium name="WormBaseParasite"/>
        </authorList>
    </citation>
    <scope>IDENTIFICATION</scope>
</reference>
<evidence type="ECO:0000313" key="3">
    <source>
        <dbReference type="WBParaSite" id="HPBE_0001743101-mRNA-1"/>
    </source>
</evidence>
<dbReference type="AlphaFoldDB" id="A0A183G6T4"/>
<proteinExistence type="predicted"/>
<dbReference type="EMBL" id="UZAH01030008">
    <property type="protein sequence ID" value="VDP08850.1"/>
    <property type="molecule type" value="Genomic_DNA"/>
</dbReference>
<evidence type="ECO:0000313" key="1">
    <source>
        <dbReference type="EMBL" id="VDP08850.1"/>
    </source>
</evidence>
<dbReference type="OrthoDB" id="5889654at2759"/>
<reference evidence="1 2" key="1">
    <citation type="submission" date="2018-11" db="EMBL/GenBank/DDBJ databases">
        <authorList>
            <consortium name="Pathogen Informatics"/>
        </authorList>
    </citation>
    <scope>NUCLEOTIDE SEQUENCE [LARGE SCALE GENOMIC DNA]</scope>
</reference>
<accession>A0A183G6T4</accession>
<sequence length="84" mass="9572">MVVDVFDSTREAFVEKSDVGRWYTSMHKRVQNGVDFHRVERFPIIQEDKDKWDVVFAAPLDELRGSLKMVEAGEILANPACSTG</sequence>
<keyword evidence="2" id="KW-1185">Reference proteome</keyword>
<dbReference type="WBParaSite" id="HPBE_0001743101-mRNA-1">
    <property type="protein sequence ID" value="HPBE_0001743101-mRNA-1"/>
    <property type="gene ID" value="HPBE_0001743101"/>
</dbReference>
<dbReference type="Proteomes" id="UP000050761">
    <property type="component" value="Unassembled WGS sequence"/>
</dbReference>
<accession>A0A3P8AWK2</accession>
<organism evidence="2 3">
    <name type="scientific">Heligmosomoides polygyrus</name>
    <name type="common">Parasitic roundworm</name>
    <dbReference type="NCBI Taxonomy" id="6339"/>
    <lineage>
        <taxon>Eukaryota</taxon>
        <taxon>Metazoa</taxon>
        <taxon>Ecdysozoa</taxon>
        <taxon>Nematoda</taxon>
        <taxon>Chromadorea</taxon>
        <taxon>Rhabditida</taxon>
        <taxon>Rhabditina</taxon>
        <taxon>Rhabditomorpha</taxon>
        <taxon>Strongyloidea</taxon>
        <taxon>Heligmosomidae</taxon>
        <taxon>Heligmosomoides</taxon>
    </lineage>
</organism>
<evidence type="ECO:0000313" key="2">
    <source>
        <dbReference type="Proteomes" id="UP000050761"/>
    </source>
</evidence>
<gene>
    <name evidence="1" type="ORF">HPBE_LOCUS17430</name>
</gene>